<evidence type="ECO:0000256" key="4">
    <source>
        <dbReference type="ARBA" id="ARBA00022723"/>
    </source>
</evidence>
<accession>A0A6J6MTD9</accession>
<comment type="cofactor">
    <cofactor evidence="1">
        <name>Mg(2+)</name>
        <dbReference type="ChEBI" id="CHEBI:18420"/>
    </cofactor>
</comment>
<reference evidence="10" key="1">
    <citation type="submission" date="2020-05" db="EMBL/GenBank/DDBJ databases">
        <authorList>
            <person name="Chiriac C."/>
            <person name="Salcher M."/>
            <person name="Ghai R."/>
            <person name="Kavagutti S V."/>
        </authorList>
    </citation>
    <scope>NUCLEOTIDE SEQUENCE</scope>
</reference>
<dbReference type="Pfam" id="PF00120">
    <property type="entry name" value="Gln-synt_C"/>
    <property type="match status" value="1"/>
</dbReference>
<sequence>MLALPDANTFEVLPWVDPKGAEARVFCDVAKLDGTPFDGDPRQVLRRNLNTARELGYQFYVAPDIEYFYFDPPTVDSRPVPLDEGGFFDLTSTDITSSLRKETIRTLETMSIPVEYSFHEDAPSQHEIDLRHTDALTMADSVMTFRLVVKEIAALHNVHATFMPKPLEKVQGSGMHLHLSLFKDEQNAFHDADDPYNLSETAKQFMAGLLRHAAEITAITNQTVNSYKRLVPGFEAPVHISWARNNRSGLIRVPIQKRNSEQSTRIEYRSPDPACNPYLAFSVILAAGLRGVKEGYELPQEADANLFEIGDDMLEKLGIGQLPQSMSDALRVMEKSELVAEALGEHIFEWFLRNKRAEWRGYKTHISQYELNRYLRSL</sequence>
<dbReference type="GO" id="GO:0006542">
    <property type="term" value="P:glutamine biosynthetic process"/>
    <property type="evidence" value="ECO:0007669"/>
    <property type="project" value="InterPro"/>
</dbReference>
<dbReference type="InterPro" id="IPR008147">
    <property type="entry name" value="Gln_synt_N"/>
</dbReference>
<dbReference type="SUPFAM" id="SSF54368">
    <property type="entry name" value="Glutamine synthetase, N-terminal domain"/>
    <property type="match status" value="1"/>
</dbReference>
<evidence type="ECO:0000259" key="8">
    <source>
        <dbReference type="PROSITE" id="PS51986"/>
    </source>
</evidence>
<dbReference type="GO" id="GO:0046872">
    <property type="term" value="F:metal ion binding"/>
    <property type="evidence" value="ECO:0007669"/>
    <property type="project" value="UniProtKB-KW"/>
</dbReference>
<keyword evidence="5" id="KW-0547">Nucleotide-binding</keyword>
<dbReference type="InterPro" id="IPR008146">
    <property type="entry name" value="Gln_synth_cat_dom"/>
</dbReference>
<evidence type="ECO:0000256" key="7">
    <source>
        <dbReference type="ARBA" id="ARBA00022842"/>
    </source>
</evidence>
<evidence type="ECO:0000256" key="1">
    <source>
        <dbReference type="ARBA" id="ARBA00001946"/>
    </source>
</evidence>
<dbReference type="InterPro" id="IPR014746">
    <property type="entry name" value="Gln_synth/guanido_kin_cat_dom"/>
</dbReference>
<evidence type="ECO:0000256" key="2">
    <source>
        <dbReference type="ARBA" id="ARBA00009897"/>
    </source>
</evidence>
<evidence type="ECO:0000256" key="5">
    <source>
        <dbReference type="ARBA" id="ARBA00022741"/>
    </source>
</evidence>
<evidence type="ECO:0000256" key="3">
    <source>
        <dbReference type="ARBA" id="ARBA00022598"/>
    </source>
</evidence>
<dbReference type="Gene3D" id="3.30.590.10">
    <property type="entry name" value="Glutamine synthetase/guanido kinase, catalytic domain"/>
    <property type="match status" value="1"/>
</dbReference>
<keyword evidence="4" id="KW-0479">Metal-binding</keyword>
<dbReference type="AlphaFoldDB" id="A0A6J6MTD9"/>
<name>A0A6J6MTD9_9ZZZZ</name>
<organism evidence="10">
    <name type="scientific">freshwater metagenome</name>
    <dbReference type="NCBI Taxonomy" id="449393"/>
    <lineage>
        <taxon>unclassified sequences</taxon>
        <taxon>metagenomes</taxon>
        <taxon>ecological metagenomes</taxon>
    </lineage>
</organism>
<evidence type="ECO:0000256" key="6">
    <source>
        <dbReference type="ARBA" id="ARBA00022840"/>
    </source>
</evidence>
<keyword evidence="7" id="KW-0460">Magnesium</keyword>
<dbReference type="PANTHER" id="PTHR43785">
    <property type="entry name" value="GAMMA-GLUTAMYLPUTRESCINE SYNTHETASE"/>
    <property type="match status" value="1"/>
</dbReference>
<dbReference type="SUPFAM" id="SSF55931">
    <property type="entry name" value="Glutamine synthetase/guanido kinase"/>
    <property type="match status" value="1"/>
</dbReference>
<dbReference type="PROSITE" id="PS51987">
    <property type="entry name" value="GS_CATALYTIC"/>
    <property type="match status" value="1"/>
</dbReference>
<feature type="domain" description="GS catalytic" evidence="9">
    <location>
        <begin position="41"/>
        <end position="378"/>
    </location>
</feature>
<feature type="domain" description="GS beta-grasp" evidence="8">
    <location>
        <begin position="1"/>
        <end position="34"/>
    </location>
</feature>
<keyword evidence="3" id="KW-0436">Ligase</keyword>
<evidence type="ECO:0000259" key="9">
    <source>
        <dbReference type="PROSITE" id="PS51987"/>
    </source>
</evidence>
<dbReference type="EMBL" id="CAEZWU010000195">
    <property type="protein sequence ID" value="CAB4677082.1"/>
    <property type="molecule type" value="Genomic_DNA"/>
</dbReference>
<dbReference type="FunFam" id="3.30.590.10:FF:000003">
    <property type="entry name" value="Glutamine synthetase 2"/>
    <property type="match status" value="1"/>
</dbReference>
<comment type="similarity">
    <text evidence="2">Belongs to the glutamine synthetase family.</text>
</comment>
<dbReference type="PROSITE" id="PS51986">
    <property type="entry name" value="GS_BETA_GRASP"/>
    <property type="match status" value="1"/>
</dbReference>
<dbReference type="SMART" id="SM01230">
    <property type="entry name" value="Gln-synt_C"/>
    <property type="match status" value="1"/>
</dbReference>
<dbReference type="InterPro" id="IPR036651">
    <property type="entry name" value="Gln_synt_N_sf"/>
</dbReference>
<protein>
    <submittedName>
        <fullName evidence="10">Unannotated protein</fullName>
    </submittedName>
</protein>
<dbReference type="PANTHER" id="PTHR43785:SF12">
    <property type="entry name" value="TYPE-1 GLUTAMINE SYNTHETASE 2"/>
    <property type="match status" value="1"/>
</dbReference>
<dbReference type="Gene3D" id="3.10.20.70">
    <property type="entry name" value="Glutamine synthetase, N-terminal domain"/>
    <property type="match status" value="1"/>
</dbReference>
<dbReference type="GO" id="GO:0004356">
    <property type="term" value="F:glutamine synthetase activity"/>
    <property type="evidence" value="ECO:0007669"/>
    <property type="project" value="InterPro"/>
</dbReference>
<gene>
    <name evidence="10" type="ORF">UFOPK2292_01164</name>
</gene>
<keyword evidence="6" id="KW-0067">ATP-binding</keyword>
<dbReference type="GO" id="GO:0005524">
    <property type="term" value="F:ATP binding"/>
    <property type="evidence" value="ECO:0007669"/>
    <property type="project" value="UniProtKB-KW"/>
</dbReference>
<evidence type="ECO:0000313" key="10">
    <source>
        <dbReference type="EMBL" id="CAB4677082.1"/>
    </source>
</evidence>
<proteinExistence type="inferred from homology"/>